<evidence type="ECO:0000256" key="1">
    <source>
        <dbReference type="SAM" id="MobiDB-lite"/>
    </source>
</evidence>
<feature type="non-terminal residue" evidence="2">
    <location>
        <position position="166"/>
    </location>
</feature>
<gene>
    <name evidence="2" type="ORF">FOL46_002818</name>
</gene>
<sequence>GGGSALLPRPPPITIEVDGRGGGRGDKRMESIIINNTTTDTRVDDDDDYDIIERAFTATSCNKRLPIMLLRLALAAAAVNTNNKDDGVLRQGEYFSNADKELLPVQDVLPLISNTLMSIIISMQVPSSSSPTAAAAAAAAAICDDIWSDSLLPGIITILQQDNYPE</sequence>
<protein>
    <submittedName>
        <fullName evidence="2">Uncharacterized protein</fullName>
    </submittedName>
</protein>
<evidence type="ECO:0000313" key="3">
    <source>
        <dbReference type="Proteomes" id="UP000572268"/>
    </source>
</evidence>
<name>A0A7J6KPK7_PEROL</name>
<accession>A0A7J6KPK7</accession>
<feature type="compositionally biased region" description="Basic and acidic residues" evidence="1">
    <location>
        <begin position="17"/>
        <end position="27"/>
    </location>
</feature>
<dbReference type="Proteomes" id="UP000572268">
    <property type="component" value="Unassembled WGS sequence"/>
</dbReference>
<feature type="non-terminal residue" evidence="2">
    <location>
        <position position="1"/>
    </location>
</feature>
<feature type="region of interest" description="Disordered" evidence="1">
    <location>
        <begin position="1"/>
        <end position="27"/>
    </location>
</feature>
<comment type="caution">
    <text evidence="2">The sequence shown here is derived from an EMBL/GenBank/DDBJ whole genome shotgun (WGS) entry which is preliminary data.</text>
</comment>
<dbReference type="AlphaFoldDB" id="A0A7J6KPK7"/>
<reference evidence="2 3" key="1">
    <citation type="submission" date="2020-04" db="EMBL/GenBank/DDBJ databases">
        <title>Perkinsus olseni comparative genomics.</title>
        <authorList>
            <person name="Bogema D.R."/>
        </authorList>
    </citation>
    <scope>NUCLEOTIDE SEQUENCE [LARGE SCALE GENOMIC DNA]</scope>
    <source>
        <strain evidence="2">ATCC PRA-31</strain>
    </source>
</reference>
<dbReference type="EMBL" id="JABANN010001942">
    <property type="protein sequence ID" value="KAF4648511.1"/>
    <property type="molecule type" value="Genomic_DNA"/>
</dbReference>
<proteinExistence type="predicted"/>
<organism evidence="2 3">
    <name type="scientific">Perkinsus olseni</name>
    <name type="common">Perkinsus atlanticus</name>
    <dbReference type="NCBI Taxonomy" id="32597"/>
    <lineage>
        <taxon>Eukaryota</taxon>
        <taxon>Sar</taxon>
        <taxon>Alveolata</taxon>
        <taxon>Perkinsozoa</taxon>
        <taxon>Perkinsea</taxon>
        <taxon>Perkinsida</taxon>
        <taxon>Perkinsidae</taxon>
        <taxon>Perkinsus</taxon>
    </lineage>
</organism>
<evidence type="ECO:0000313" key="2">
    <source>
        <dbReference type="EMBL" id="KAF4648511.1"/>
    </source>
</evidence>